<comment type="catalytic activity">
    <reaction evidence="8">
        <text>a 4-saturated-(3S)-3-hydroxyacyl-CoA = a (3E)-enoyl-CoA + H2O</text>
        <dbReference type="Rhea" id="RHEA:20724"/>
        <dbReference type="ChEBI" id="CHEBI:15377"/>
        <dbReference type="ChEBI" id="CHEBI:58521"/>
        <dbReference type="ChEBI" id="CHEBI:137480"/>
        <dbReference type="EC" id="4.2.1.17"/>
    </reaction>
</comment>
<evidence type="ECO:0000256" key="6">
    <source>
        <dbReference type="ARBA" id="ARBA00023239"/>
    </source>
</evidence>
<dbReference type="SUPFAM" id="SSF52096">
    <property type="entry name" value="ClpP/crotonase"/>
    <property type="match status" value="1"/>
</dbReference>
<dbReference type="FunFam" id="3.90.226.10:FF:000019">
    <property type="entry name" value="Enoyl-CoA hydratase, mitochondrial"/>
    <property type="match status" value="1"/>
</dbReference>
<organism evidence="9 10">
    <name type="scientific">Oharaeibacter diazotrophicus</name>
    <dbReference type="NCBI Taxonomy" id="1920512"/>
    <lineage>
        <taxon>Bacteria</taxon>
        <taxon>Pseudomonadati</taxon>
        <taxon>Pseudomonadota</taxon>
        <taxon>Alphaproteobacteria</taxon>
        <taxon>Hyphomicrobiales</taxon>
        <taxon>Pleomorphomonadaceae</taxon>
        <taxon>Oharaeibacter</taxon>
    </lineage>
</organism>
<comment type="catalytic activity">
    <reaction evidence="7">
        <text>a (3S)-3-hydroxyacyl-CoA = a (2E)-enoyl-CoA + H2O</text>
        <dbReference type="Rhea" id="RHEA:16105"/>
        <dbReference type="ChEBI" id="CHEBI:15377"/>
        <dbReference type="ChEBI" id="CHEBI:57318"/>
        <dbReference type="ChEBI" id="CHEBI:58856"/>
        <dbReference type="EC" id="4.2.1.17"/>
    </reaction>
</comment>
<evidence type="ECO:0000256" key="1">
    <source>
        <dbReference type="ARBA" id="ARBA00002994"/>
    </source>
</evidence>
<keyword evidence="4" id="KW-0276">Fatty acid metabolism</keyword>
<dbReference type="AlphaFoldDB" id="A0A4R6R5N5"/>
<name>A0A4R6R5N5_9HYPH</name>
<reference evidence="9 10" key="1">
    <citation type="submission" date="2019-03" db="EMBL/GenBank/DDBJ databases">
        <title>Genomic Encyclopedia of Type Strains, Phase IV (KMG-IV): sequencing the most valuable type-strain genomes for metagenomic binning, comparative biology and taxonomic classification.</title>
        <authorList>
            <person name="Goeker M."/>
        </authorList>
    </citation>
    <scope>NUCLEOTIDE SEQUENCE [LARGE SCALE GENOMIC DNA]</scope>
    <source>
        <strain evidence="9 10">DSM 102969</strain>
    </source>
</reference>
<evidence type="ECO:0000256" key="7">
    <source>
        <dbReference type="ARBA" id="ARBA00023709"/>
    </source>
</evidence>
<sequence length="257" mass="27435">MSYETITSEMHGAVLLVRIDRPKVLNALNTTVMRELVDRFAAADRDPAVRAIVLTGSGKAFAAGADISEMAGMGFPDIYGADTFGGWDRFAATRKPVIAAVGGYALGGGCEVVMMCDIVLAADTAKFGQPEIKLGILPGMGGTQRLTRLVGRAKAMDLVLTGRLMDAAEAERAGLVSRIVPADRLLDEALATAATIAGYSQPATLMAKEAVQRAEEVSLSEGVRFERRLFGSLFATRDQKEGMAAFVEKRKPSFEDR</sequence>
<evidence type="ECO:0000256" key="4">
    <source>
        <dbReference type="ARBA" id="ARBA00022832"/>
    </source>
</evidence>
<keyword evidence="6" id="KW-0456">Lyase</keyword>
<dbReference type="CDD" id="cd06558">
    <property type="entry name" value="crotonase-like"/>
    <property type="match status" value="1"/>
</dbReference>
<dbReference type="EMBL" id="SNXY01000014">
    <property type="protein sequence ID" value="TDP80915.1"/>
    <property type="molecule type" value="Genomic_DNA"/>
</dbReference>
<dbReference type="Gene3D" id="1.10.12.10">
    <property type="entry name" value="Lyase 2-enoyl-coa Hydratase, Chain A, domain 2"/>
    <property type="match status" value="1"/>
</dbReference>
<evidence type="ECO:0000256" key="8">
    <source>
        <dbReference type="ARBA" id="ARBA00023717"/>
    </source>
</evidence>
<dbReference type="PANTHER" id="PTHR11941">
    <property type="entry name" value="ENOYL-COA HYDRATASE-RELATED"/>
    <property type="match status" value="1"/>
</dbReference>
<evidence type="ECO:0000256" key="2">
    <source>
        <dbReference type="ARBA" id="ARBA00005254"/>
    </source>
</evidence>
<comment type="caution">
    <text evidence="9">The sequence shown here is derived from an EMBL/GenBank/DDBJ whole genome shotgun (WGS) entry which is preliminary data.</text>
</comment>
<dbReference type="InterPro" id="IPR029045">
    <property type="entry name" value="ClpP/crotonase-like_dom_sf"/>
</dbReference>
<dbReference type="OrthoDB" id="9775794at2"/>
<dbReference type="FunFam" id="1.10.12.10:FF:000001">
    <property type="entry name" value="Probable enoyl-CoA hydratase, mitochondrial"/>
    <property type="match status" value="1"/>
</dbReference>
<accession>A0A4R6R5N5</accession>
<protein>
    <recommendedName>
        <fullName evidence="3">enoyl-CoA hydratase</fullName>
        <ecNumber evidence="3">4.2.1.17</ecNumber>
    </recommendedName>
</protein>
<dbReference type="Pfam" id="PF00378">
    <property type="entry name" value="ECH_1"/>
    <property type="match status" value="1"/>
</dbReference>
<evidence type="ECO:0000313" key="9">
    <source>
        <dbReference type="EMBL" id="TDP80915.1"/>
    </source>
</evidence>
<dbReference type="GO" id="GO:0004300">
    <property type="term" value="F:enoyl-CoA hydratase activity"/>
    <property type="evidence" value="ECO:0007669"/>
    <property type="project" value="UniProtKB-EC"/>
</dbReference>
<evidence type="ECO:0000313" key="10">
    <source>
        <dbReference type="Proteomes" id="UP000294547"/>
    </source>
</evidence>
<dbReference type="RefSeq" id="WP_126540739.1">
    <property type="nucleotide sequence ID" value="NZ_BSPM01000001.1"/>
</dbReference>
<comment type="function">
    <text evidence="1">Could possibly oxidize fatty acids using specific components.</text>
</comment>
<dbReference type="InterPro" id="IPR001753">
    <property type="entry name" value="Enoyl-CoA_hydra/iso"/>
</dbReference>
<comment type="similarity">
    <text evidence="2">Belongs to the enoyl-CoA hydratase/isomerase family.</text>
</comment>
<dbReference type="InterPro" id="IPR014748">
    <property type="entry name" value="Enoyl-CoA_hydra_C"/>
</dbReference>
<dbReference type="PANTHER" id="PTHR11941:SF54">
    <property type="entry name" value="ENOYL-COA HYDRATASE, MITOCHONDRIAL"/>
    <property type="match status" value="1"/>
</dbReference>
<dbReference type="GO" id="GO:0006635">
    <property type="term" value="P:fatty acid beta-oxidation"/>
    <property type="evidence" value="ECO:0007669"/>
    <property type="project" value="TreeGrafter"/>
</dbReference>
<dbReference type="EC" id="4.2.1.17" evidence="3"/>
<dbReference type="Gene3D" id="3.90.226.10">
    <property type="entry name" value="2-enoyl-CoA Hydratase, Chain A, domain 1"/>
    <property type="match status" value="1"/>
</dbReference>
<keyword evidence="5" id="KW-0443">Lipid metabolism</keyword>
<dbReference type="Proteomes" id="UP000294547">
    <property type="component" value="Unassembled WGS sequence"/>
</dbReference>
<dbReference type="NCBIfam" id="NF004517">
    <property type="entry name" value="PRK05862.1"/>
    <property type="match status" value="1"/>
</dbReference>
<evidence type="ECO:0000256" key="3">
    <source>
        <dbReference type="ARBA" id="ARBA00012076"/>
    </source>
</evidence>
<gene>
    <name evidence="9" type="ORF">EDD54_4548</name>
</gene>
<keyword evidence="10" id="KW-1185">Reference proteome</keyword>
<evidence type="ECO:0000256" key="5">
    <source>
        <dbReference type="ARBA" id="ARBA00023098"/>
    </source>
</evidence>
<proteinExistence type="inferred from homology"/>